<protein>
    <recommendedName>
        <fullName evidence="4">Transporter</fullName>
    </recommendedName>
</protein>
<dbReference type="RefSeq" id="WP_382402863.1">
    <property type="nucleotide sequence ID" value="NZ_JBHTNH010000060.1"/>
</dbReference>
<organism evidence="2 3">
    <name type="scientific">Lentibacillus salinarum</name>
    <dbReference type="NCBI Taxonomy" id="446820"/>
    <lineage>
        <taxon>Bacteria</taxon>
        <taxon>Bacillati</taxon>
        <taxon>Bacillota</taxon>
        <taxon>Bacilli</taxon>
        <taxon>Bacillales</taxon>
        <taxon>Bacillaceae</taxon>
        <taxon>Lentibacillus</taxon>
    </lineage>
</organism>
<keyword evidence="3" id="KW-1185">Reference proteome</keyword>
<dbReference type="Proteomes" id="UP001597178">
    <property type="component" value="Unassembled WGS sequence"/>
</dbReference>
<evidence type="ECO:0000313" key="2">
    <source>
        <dbReference type="EMBL" id="MFD1363617.1"/>
    </source>
</evidence>
<dbReference type="EMBL" id="JBHTNH010000060">
    <property type="protein sequence ID" value="MFD1363617.1"/>
    <property type="molecule type" value="Genomic_DNA"/>
</dbReference>
<evidence type="ECO:0000256" key="1">
    <source>
        <dbReference type="SAM" id="MobiDB-lite"/>
    </source>
</evidence>
<feature type="compositionally biased region" description="Basic and acidic residues" evidence="1">
    <location>
        <begin position="1"/>
        <end position="10"/>
    </location>
</feature>
<comment type="caution">
    <text evidence="2">The sequence shown here is derived from an EMBL/GenBank/DDBJ whole genome shotgun (WGS) entry which is preliminary data.</text>
</comment>
<feature type="compositionally biased region" description="Gly residues" evidence="1">
    <location>
        <begin position="31"/>
        <end position="57"/>
    </location>
</feature>
<name>A0ABW4A0S9_9BACI</name>
<sequence length="151" mass="16649">MNHSPYDDTRLYNFPWFQGDGQDAGPPFGGPPGQTGGGPPFGGTPGQSGGGIPGFPGGPSQMSAPTSPPPAFTPQQPQTQQAQGGFSTFAVDPGSIRGCLFRFTYIWLRWDAFWFFPVYIGRQSIAGFRWQRNRWVYYGVDLDHIQSFQCY</sequence>
<proteinExistence type="predicted"/>
<feature type="region of interest" description="Disordered" evidence="1">
    <location>
        <begin position="1"/>
        <end position="85"/>
    </location>
</feature>
<reference evidence="3" key="1">
    <citation type="journal article" date="2019" name="Int. J. Syst. Evol. Microbiol.">
        <title>The Global Catalogue of Microorganisms (GCM) 10K type strain sequencing project: providing services to taxonomists for standard genome sequencing and annotation.</title>
        <authorList>
            <consortium name="The Broad Institute Genomics Platform"/>
            <consortium name="The Broad Institute Genome Sequencing Center for Infectious Disease"/>
            <person name="Wu L."/>
            <person name="Ma J."/>
        </authorList>
    </citation>
    <scope>NUCLEOTIDE SEQUENCE [LARGE SCALE GENOMIC DNA]</scope>
    <source>
        <strain evidence="3">CCUG 54822</strain>
    </source>
</reference>
<feature type="compositionally biased region" description="Low complexity" evidence="1">
    <location>
        <begin position="73"/>
        <end position="85"/>
    </location>
</feature>
<evidence type="ECO:0000313" key="3">
    <source>
        <dbReference type="Proteomes" id="UP001597178"/>
    </source>
</evidence>
<gene>
    <name evidence="2" type="ORF">ACFQ4A_18590</name>
</gene>
<evidence type="ECO:0008006" key="4">
    <source>
        <dbReference type="Google" id="ProtNLM"/>
    </source>
</evidence>
<accession>A0ABW4A0S9</accession>